<dbReference type="Pfam" id="PF00072">
    <property type="entry name" value="Response_reg"/>
    <property type="match status" value="1"/>
</dbReference>
<feature type="compositionally biased region" description="Low complexity" evidence="5">
    <location>
        <begin position="16"/>
        <end position="25"/>
    </location>
</feature>
<dbReference type="EMBL" id="JAEMWZ010000019">
    <property type="protein sequence ID" value="KAG7142385.1"/>
    <property type="molecule type" value="Genomic_DNA"/>
</dbReference>
<sequence length="720" mass="76755">MGSDLKARLKAKFSRRSSTSGSVKSGHSHSHGETQLSQRDESRSLASTDNHSRPASVRLDPQFSSNLGAPAPDADEIPVRIVISPKDSTTTSSSTASTSPSEEVQPQESVTHDPSSQLSAAPKRRTASDGTGNDLHHPMAATTSSLASINEDQTLVDASIAASPPATKLPPSVSTSARNTAASSAAAAAASAAVAVAAAAADPDNNDDDDDDDHLDPLRRGPAASDVPTPAPATAPAPVPTTPSASSIARPTGPPRRQSLLPNRQDALIKTLLQAANINEADLSADHLLTINANMVTRKIWVKRAGASATLITINEDDLVDDVRDMILKKYTNSLGRHFDAPDLTLRIFPREERQERLLGPEEPMGRTIDAYFPGGQTVDEALVIDIPTRRTPRPSPRGAVSHPTAVYYAHDTGRPSEAGEGYFPPVGAIPSPNLEVPGAAPNGGPPPPHAIHIQHTGHLPHSISILGTGQVPPIPSPGRSHAYKTRPNRPQLGRTHTSSPTFINGVPSNDAVQRLGRDNPINLKLLEAFVKRLKVRWKTAMNGRDAVKKWKGGGFHLVLMDIQLPIMNGLDATKEIRRLERVNSIGVFSSSASGVFSGSVTSEPEGVEGDIEDKDRLANIELFKSPVIIVALTASSLQSDRHEALAAGCNDFLTKPVNFVWLERKVMEWGCMQALIDFDGWRQWKDFAQDAEENDAAKKAAGVKAKSKKNRLSVTTAAA</sequence>
<feature type="compositionally biased region" description="Polar residues" evidence="5">
    <location>
        <begin position="102"/>
        <end position="119"/>
    </location>
</feature>
<dbReference type="GO" id="GO:0000156">
    <property type="term" value="F:phosphorelay response regulator activity"/>
    <property type="evidence" value="ECO:0007669"/>
    <property type="project" value="UniProtKB-ARBA"/>
</dbReference>
<feature type="domain" description="Response regulatory" evidence="6">
    <location>
        <begin position="513"/>
        <end position="671"/>
    </location>
</feature>
<reference evidence="7" key="1">
    <citation type="journal article" date="2021" name="Mol. Plant Pathol.">
        <title>A 20-kb lineage-specific genomic region tames virulence in pathogenic amphidiploid Verticillium longisporum.</title>
        <authorList>
            <person name="Harting R."/>
            <person name="Starke J."/>
            <person name="Kusch H."/>
            <person name="Poggeler S."/>
            <person name="Maurus I."/>
            <person name="Schluter R."/>
            <person name="Landesfeind M."/>
            <person name="Bulla I."/>
            <person name="Nowrousian M."/>
            <person name="de Jonge R."/>
            <person name="Stahlhut G."/>
            <person name="Hoff K.J."/>
            <person name="Asshauer K.P."/>
            <person name="Thurmer A."/>
            <person name="Stanke M."/>
            <person name="Daniel R."/>
            <person name="Morgenstern B."/>
            <person name="Thomma B.P.H.J."/>
            <person name="Kronstad J.W."/>
            <person name="Braus-Stromeyer S.A."/>
            <person name="Braus G.H."/>
        </authorList>
    </citation>
    <scope>NUCLEOTIDE SEQUENCE</scope>
    <source>
        <strain evidence="7">Vl32</strain>
    </source>
</reference>
<evidence type="ECO:0000256" key="5">
    <source>
        <dbReference type="SAM" id="MobiDB-lite"/>
    </source>
</evidence>
<feature type="compositionally biased region" description="Polar residues" evidence="5">
    <location>
        <begin position="495"/>
        <end position="506"/>
    </location>
</feature>
<dbReference type="PANTHER" id="PTHR43719:SF28">
    <property type="entry name" value="PEROXIDE STRESS-ACTIVATED HISTIDINE KINASE MAK1-RELATED"/>
    <property type="match status" value="1"/>
</dbReference>
<evidence type="ECO:0000256" key="1">
    <source>
        <dbReference type="ARBA" id="ARBA00022553"/>
    </source>
</evidence>
<dbReference type="PROSITE" id="PS50110">
    <property type="entry name" value="RESPONSE_REGULATORY"/>
    <property type="match status" value="1"/>
</dbReference>
<evidence type="ECO:0000313" key="7">
    <source>
        <dbReference type="EMBL" id="KAG7142385.1"/>
    </source>
</evidence>
<protein>
    <submittedName>
        <fullName evidence="7">Response regulator mcs4 like protein</fullName>
    </submittedName>
</protein>
<evidence type="ECO:0000256" key="4">
    <source>
        <dbReference type="PROSITE-ProRule" id="PRU00169"/>
    </source>
</evidence>
<gene>
    <name evidence="7" type="ORF">HYQ45_001252</name>
</gene>
<dbReference type="InterPro" id="IPR001789">
    <property type="entry name" value="Sig_transdc_resp-reg_receiver"/>
</dbReference>
<feature type="compositionally biased region" description="Acidic residues" evidence="5">
    <location>
        <begin position="204"/>
        <end position="214"/>
    </location>
</feature>
<feature type="compositionally biased region" description="Pro residues" evidence="5">
    <location>
        <begin position="229"/>
        <end position="241"/>
    </location>
</feature>
<dbReference type="CDD" id="cd17546">
    <property type="entry name" value="REC_hyHK_CKI1_RcsC-like"/>
    <property type="match status" value="1"/>
</dbReference>
<name>A0A8I2ZZQ4_VERLO</name>
<evidence type="ECO:0000313" key="8">
    <source>
        <dbReference type="Proteomes" id="UP000689129"/>
    </source>
</evidence>
<comment type="similarity">
    <text evidence="3">Belongs to the SSK1 family.</text>
</comment>
<feature type="modified residue" description="4-aspartylphosphate" evidence="4">
    <location>
        <position position="562"/>
    </location>
</feature>
<dbReference type="Proteomes" id="UP000689129">
    <property type="component" value="Unassembled WGS sequence"/>
</dbReference>
<comment type="caution">
    <text evidence="7">The sequence shown here is derived from an EMBL/GenBank/DDBJ whole genome shotgun (WGS) entry which is preliminary data.</text>
</comment>
<feature type="region of interest" description="Disordered" evidence="5">
    <location>
        <begin position="199"/>
        <end position="261"/>
    </location>
</feature>
<feature type="compositionally biased region" description="Low complexity" evidence="5">
    <location>
        <begin position="88"/>
        <end position="101"/>
    </location>
</feature>
<feature type="region of interest" description="Disordered" evidence="5">
    <location>
        <begin position="463"/>
        <end position="506"/>
    </location>
</feature>
<accession>A0A8I2ZZQ4</accession>
<dbReference type="PANTHER" id="PTHR43719">
    <property type="entry name" value="TWO-COMPONENT HISTIDINE KINASE"/>
    <property type="match status" value="1"/>
</dbReference>
<dbReference type="SMART" id="SM00448">
    <property type="entry name" value="REC"/>
    <property type="match status" value="1"/>
</dbReference>
<evidence type="ECO:0000259" key="6">
    <source>
        <dbReference type="PROSITE" id="PS50110"/>
    </source>
</evidence>
<dbReference type="AlphaFoldDB" id="A0A8I2ZZQ4"/>
<organism evidence="7 8">
    <name type="scientific">Verticillium longisporum</name>
    <name type="common">Verticillium dahliae var. longisporum</name>
    <dbReference type="NCBI Taxonomy" id="100787"/>
    <lineage>
        <taxon>Eukaryota</taxon>
        <taxon>Fungi</taxon>
        <taxon>Dikarya</taxon>
        <taxon>Ascomycota</taxon>
        <taxon>Pezizomycotina</taxon>
        <taxon>Sordariomycetes</taxon>
        <taxon>Hypocreomycetidae</taxon>
        <taxon>Glomerellales</taxon>
        <taxon>Plectosphaerellaceae</taxon>
        <taxon>Verticillium</taxon>
    </lineage>
</organism>
<dbReference type="FunFam" id="3.40.50.2300:FF:000146">
    <property type="entry name" value="Putative two-component response regulator SSK1p"/>
    <property type="match status" value="1"/>
</dbReference>
<keyword evidence="1 4" id="KW-0597">Phosphoprotein</keyword>
<proteinExistence type="inferred from homology"/>
<dbReference type="InterPro" id="IPR050956">
    <property type="entry name" value="2C_system_His_kinase"/>
</dbReference>
<keyword evidence="2" id="KW-0902">Two-component regulatory system</keyword>
<evidence type="ECO:0000256" key="2">
    <source>
        <dbReference type="ARBA" id="ARBA00023012"/>
    </source>
</evidence>
<dbReference type="OrthoDB" id="21225at2759"/>
<feature type="region of interest" description="Disordered" evidence="5">
    <location>
        <begin position="1"/>
        <end position="148"/>
    </location>
</feature>
<evidence type="ECO:0000256" key="3">
    <source>
        <dbReference type="ARBA" id="ARBA00093463"/>
    </source>
</evidence>